<evidence type="ECO:0000313" key="2">
    <source>
        <dbReference type="EMBL" id="CCC06941.1"/>
    </source>
</evidence>
<protein>
    <submittedName>
        <fullName evidence="2">WGS project CABT00000000 data, contig 2.2</fullName>
    </submittedName>
</protein>
<dbReference type="EMBL" id="CABT02000002">
    <property type="protein sequence ID" value="CCC06941.1"/>
    <property type="molecule type" value="Genomic_DNA"/>
</dbReference>
<name>F7VNL2_SORMK</name>
<evidence type="ECO:0000256" key="1">
    <source>
        <dbReference type="SAM" id="SignalP"/>
    </source>
</evidence>
<keyword evidence="1" id="KW-0732">Signal</keyword>
<keyword evidence="3" id="KW-1185">Reference proteome</keyword>
<feature type="signal peptide" evidence="1">
    <location>
        <begin position="1"/>
        <end position="16"/>
    </location>
</feature>
<proteinExistence type="predicted"/>
<comment type="caution">
    <text evidence="2">The sequence shown here is derived from an EMBL/GenBank/DDBJ whole genome shotgun (WGS) entry which is preliminary data.</text>
</comment>
<gene>
    <name evidence="2" type="ORF">SMAC_12732</name>
</gene>
<dbReference type="InParanoid" id="F7VNL2"/>
<accession>F7VNL2</accession>
<dbReference type="HOGENOM" id="CLU_2159994_0_0_1"/>
<dbReference type="AlphaFoldDB" id="F7VNL2"/>
<organism evidence="2 3">
    <name type="scientific">Sordaria macrospora (strain ATCC MYA-333 / DSM 997 / K(L3346) / K-hell)</name>
    <dbReference type="NCBI Taxonomy" id="771870"/>
    <lineage>
        <taxon>Eukaryota</taxon>
        <taxon>Fungi</taxon>
        <taxon>Dikarya</taxon>
        <taxon>Ascomycota</taxon>
        <taxon>Pezizomycotina</taxon>
        <taxon>Sordariomycetes</taxon>
        <taxon>Sordariomycetidae</taxon>
        <taxon>Sordariales</taxon>
        <taxon>Sordariaceae</taxon>
        <taxon>Sordaria</taxon>
    </lineage>
</organism>
<reference evidence="2 3" key="1">
    <citation type="journal article" date="2010" name="PLoS Genet.">
        <title>De novo assembly of a 40 Mb eukaryotic genome from short sequence reads: Sordaria macrospora, a model organism for fungal morphogenesis.</title>
        <authorList>
            <person name="Nowrousian M."/>
            <person name="Stajich J."/>
            <person name="Chu M."/>
            <person name="Engh I."/>
            <person name="Espagne E."/>
            <person name="Halliday K."/>
            <person name="Kamerewerd J."/>
            <person name="Kempken F."/>
            <person name="Knab B."/>
            <person name="Kuo H.C."/>
            <person name="Osiewacz H.D."/>
            <person name="Poeggeler S."/>
            <person name="Read N."/>
            <person name="Seiler S."/>
            <person name="Smith K."/>
            <person name="Zickler D."/>
            <person name="Kueck U."/>
            <person name="Freitag M."/>
        </authorList>
    </citation>
    <scope>NUCLEOTIDE SEQUENCE [LARGE SCALE GENOMIC DNA]</scope>
    <source>
        <strain evidence="3">ATCC MYA-333 / DSM 997 / K(L3346) / K-hell</strain>
        <tissue evidence="2">Mycelium</tissue>
    </source>
</reference>
<evidence type="ECO:0000313" key="3">
    <source>
        <dbReference type="Proteomes" id="UP000001881"/>
    </source>
</evidence>
<dbReference type="VEuPathDB" id="FungiDB:SMAC_12732"/>
<sequence>MWCSISIHTLMGSVSSYLVWLCDRKREQPEKTPKCWILDWSTHTVSLGSANTETRREGSVLPLIDLPLRSSAKPNVSVPFSVHKPYLFLSIFVNRYGKLVGGGRWNSVCNC</sequence>
<feature type="chain" id="PRO_5003370331" evidence="1">
    <location>
        <begin position="17"/>
        <end position="111"/>
    </location>
</feature>
<dbReference type="Proteomes" id="UP000001881">
    <property type="component" value="Unassembled WGS sequence"/>
</dbReference>